<evidence type="ECO:0000256" key="5">
    <source>
        <dbReference type="ARBA" id="ARBA00023136"/>
    </source>
</evidence>
<name>A0A101MD52_PENFR</name>
<dbReference type="PANTHER" id="PTHR42038:SF4">
    <property type="entry name" value="INTEGRAL MEMBRANE PROTEIN"/>
    <property type="match status" value="1"/>
</dbReference>
<accession>A0A101MD52</accession>
<dbReference type="GO" id="GO:0016020">
    <property type="term" value="C:membrane"/>
    <property type="evidence" value="ECO:0007669"/>
    <property type="project" value="UniProtKB-SubCell"/>
</dbReference>
<comment type="caution">
    <text evidence="8">The sequence shown here is derived from an EMBL/GenBank/DDBJ whole genome shotgun (WGS) entry which is preliminary data.</text>
</comment>
<keyword evidence="4 7" id="KW-1133">Transmembrane helix</keyword>
<dbReference type="PANTHER" id="PTHR42038">
    <property type="match status" value="1"/>
</dbReference>
<feature type="transmembrane region" description="Helical" evidence="7">
    <location>
        <begin position="213"/>
        <end position="236"/>
    </location>
</feature>
<feature type="transmembrane region" description="Helical" evidence="7">
    <location>
        <begin position="147"/>
        <end position="169"/>
    </location>
</feature>
<reference evidence="8 9" key="1">
    <citation type="submission" date="2015-10" db="EMBL/GenBank/DDBJ databases">
        <title>Genome sequencing of Penicillium freii.</title>
        <authorList>
            <person name="Nguyen H.D."/>
            <person name="Visagie C.M."/>
            <person name="Seifert K.A."/>
        </authorList>
    </citation>
    <scope>NUCLEOTIDE SEQUENCE [LARGE SCALE GENOMIC DNA]</scope>
    <source>
        <strain evidence="8 9">DAOM 242723</strain>
    </source>
</reference>
<evidence type="ECO:0000256" key="6">
    <source>
        <dbReference type="ARBA" id="ARBA00023239"/>
    </source>
</evidence>
<dbReference type="GO" id="GO:0016829">
    <property type="term" value="F:lyase activity"/>
    <property type="evidence" value="ECO:0007669"/>
    <property type="project" value="UniProtKB-KW"/>
</dbReference>
<evidence type="ECO:0000256" key="2">
    <source>
        <dbReference type="ARBA" id="ARBA00006757"/>
    </source>
</evidence>
<dbReference type="AlphaFoldDB" id="A0A101MD52"/>
<dbReference type="EMBL" id="LLXE01000286">
    <property type="protein sequence ID" value="KUM58406.1"/>
    <property type="molecule type" value="Genomic_DNA"/>
</dbReference>
<keyword evidence="3 7" id="KW-0812">Transmembrane</keyword>
<protein>
    <submittedName>
        <fullName evidence="8">Uncharacterized protein</fullName>
    </submittedName>
</protein>
<organism evidence="8 9">
    <name type="scientific">Penicillium freii</name>
    <dbReference type="NCBI Taxonomy" id="48697"/>
    <lineage>
        <taxon>Eukaryota</taxon>
        <taxon>Fungi</taxon>
        <taxon>Dikarya</taxon>
        <taxon>Ascomycota</taxon>
        <taxon>Pezizomycotina</taxon>
        <taxon>Eurotiomycetes</taxon>
        <taxon>Eurotiomycetidae</taxon>
        <taxon>Eurotiales</taxon>
        <taxon>Aspergillaceae</taxon>
        <taxon>Penicillium</taxon>
    </lineage>
</organism>
<comment type="similarity">
    <text evidence="2">Belongs to the paxB family.</text>
</comment>
<evidence type="ECO:0000256" key="1">
    <source>
        <dbReference type="ARBA" id="ARBA00004141"/>
    </source>
</evidence>
<evidence type="ECO:0000256" key="3">
    <source>
        <dbReference type="ARBA" id="ARBA00022692"/>
    </source>
</evidence>
<feature type="transmembrane region" description="Helical" evidence="7">
    <location>
        <begin position="181"/>
        <end position="201"/>
    </location>
</feature>
<feature type="transmembrane region" description="Helical" evidence="7">
    <location>
        <begin position="62"/>
        <end position="79"/>
    </location>
</feature>
<dbReference type="Pfam" id="PF25129">
    <property type="entry name" value="Pyr4-TMTC"/>
    <property type="match status" value="1"/>
</dbReference>
<evidence type="ECO:0000313" key="9">
    <source>
        <dbReference type="Proteomes" id="UP000055045"/>
    </source>
</evidence>
<keyword evidence="9" id="KW-1185">Reference proteome</keyword>
<proteinExistence type="inferred from homology"/>
<feature type="transmembrane region" description="Helical" evidence="7">
    <location>
        <begin position="91"/>
        <end position="110"/>
    </location>
</feature>
<evidence type="ECO:0000256" key="4">
    <source>
        <dbReference type="ARBA" id="ARBA00022989"/>
    </source>
</evidence>
<keyword evidence="5 7" id="KW-0472">Membrane</keyword>
<evidence type="ECO:0000313" key="8">
    <source>
        <dbReference type="EMBL" id="KUM58406.1"/>
    </source>
</evidence>
<dbReference type="InterPro" id="IPR039020">
    <property type="entry name" value="PaxB-like"/>
</dbReference>
<feature type="transmembrane region" description="Helical" evidence="7">
    <location>
        <begin position="122"/>
        <end position="141"/>
    </location>
</feature>
<feature type="transmembrane region" description="Helical" evidence="7">
    <location>
        <begin position="29"/>
        <end position="50"/>
    </location>
</feature>
<keyword evidence="6" id="KW-0456">Lyase</keyword>
<gene>
    <name evidence="8" type="ORF">ACN42_g8757</name>
</gene>
<evidence type="ECO:0000256" key="7">
    <source>
        <dbReference type="SAM" id="Phobius"/>
    </source>
</evidence>
<dbReference type="Proteomes" id="UP000055045">
    <property type="component" value="Unassembled WGS sequence"/>
</dbReference>
<comment type="subcellular location">
    <subcellularLocation>
        <location evidence="1">Membrane</location>
        <topology evidence="1">Multi-pass membrane protein</topology>
    </subcellularLocation>
</comment>
<sequence length="247" mass="28858">MSDFWLTEYIRHLVVQPADARLNPPEGYLFVQDGLIISCGVLYALFYVFCMMRAVKDGVLPGSIKYLSLTLAYELYYAFVTTSTRLERICFLVWFQLDLTFVALALWRVHGPDQRKRIAGEMLVYCITALAGLRYLGYLYPDDREQITAYWTGILLQLPAGWVYVYGLVKHRSLLGHSLEIWLLRYLGCFTAYGLFIWRYLNIPRNWEYVGSFWSIAIMVITLLPETVYPFIYIWVFNQNKSKVKVG</sequence>